<evidence type="ECO:0000313" key="3">
    <source>
        <dbReference type="Proteomes" id="UP001259982"/>
    </source>
</evidence>
<dbReference type="InterPro" id="IPR000073">
    <property type="entry name" value="AB_hydrolase_1"/>
</dbReference>
<dbReference type="PRINTS" id="PR00111">
    <property type="entry name" value="ABHYDROLASE"/>
</dbReference>
<sequence length="320" mass="34872">MAVLMLTGVGMASADTEYAAPGSLFEVEGHRMHLHCTGQGAPTVVLDSGLGGTSLDWSRVQPWLSYSNRVCSYDRPGYGWSRATPGTRSSAVIARELHKLLQQADEAPPYVLVGHSFGGWNMQLFEHQYPEDVAGLVLVDASQARQIERYEQAGTAVAPRGRFMVFSPATIPPALPAGIRAVVEHLTYRAVTNRTVHTELAAFRDSALQVQQTSLPPELPLVVVSRGRPIRSANASAVASEELWRDMQQEFVESHPGAVHLVAQHSGHHVHLEQPGVVAGAICIAIQMARAGETRRLPRGWLEQRCLNPLRSASVYLPAR</sequence>
<keyword evidence="2" id="KW-0378">Hydrolase</keyword>
<dbReference type="EMBL" id="JAVRHY010000011">
    <property type="protein sequence ID" value="MDT0619129.1"/>
    <property type="molecule type" value="Genomic_DNA"/>
</dbReference>
<dbReference type="RefSeq" id="WP_311659463.1">
    <property type="nucleotide sequence ID" value="NZ_JAVRHY010000011.1"/>
</dbReference>
<protein>
    <submittedName>
        <fullName evidence="2">Alpha/beta hydrolase</fullName>
    </submittedName>
</protein>
<reference evidence="2 3" key="1">
    <citation type="submission" date="2023-09" db="EMBL/GenBank/DDBJ databases">
        <authorList>
            <person name="Rey-Velasco X."/>
        </authorList>
    </citation>
    <scope>NUCLEOTIDE SEQUENCE [LARGE SCALE GENOMIC DNA]</scope>
    <source>
        <strain evidence="2 3">P385</strain>
    </source>
</reference>
<dbReference type="PANTHER" id="PTHR43798">
    <property type="entry name" value="MONOACYLGLYCEROL LIPASE"/>
    <property type="match status" value="1"/>
</dbReference>
<organism evidence="2 3">
    <name type="scientific">Spectribacter acetivorans</name>
    <dbReference type="NCBI Taxonomy" id="3075603"/>
    <lineage>
        <taxon>Bacteria</taxon>
        <taxon>Pseudomonadati</taxon>
        <taxon>Pseudomonadota</taxon>
        <taxon>Gammaproteobacteria</taxon>
        <taxon>Salinisphaerales</taxon>
        <taxon>Salinisphaeraceae</taxon>
        <taxon>Spectribacter</taxon>
    </lineage>
</organism>
<dbReference type="Pfam" id="PF12697">
    <property type="entry name" value="Abhydrolase_6"/>
    <property type="match status" value="1"/>
</dbReference>
<dbReference type="Proteomes" id="UP001259982">
    <property type="component" value="Unassembled WGS sequence"/>
</dbReference>
<comment type="caution">
    <text evidence="2">The sequence shown here is derived from an EMBL/GenBank/DDBJ whole genome shotgun (WGS) entry which is preliminary data.</text>
</comment>
<dbReference type="Gene3D" id="3.40.50.1820">
    <property type="entry name" value="alpha/beta hydrolase"/>
    <property type="match status" value="1"/>
</dbReference>
<dbReference type="InterPro" id="IPR029058">
    <property type="entry name" value="AB_hydrolase_fold"/>
</dbReference>
<feature type="domain" description="AB hydrolase-1" evidence="1">
    <location>
        <begin position="44"/>
        <end position="280"/>
    </location>
</feature>
<dbReference type="SUPFAM" id="SSF53474">
    <property type="entry name" value="alpha/beta-Hydrolases"/>
    <property type="match status" value="1"/>
</dbReference>
<evidence type="ECO:0000259" key="1">
    <source>
        <dbReference type="Pfam" id="PF12697"/>
    </source>
</evidence>
<evidence type="ECO:0000313" key="2">
    <source>
        <dbReference type="EMBL" id="MDT0619129.1"/>
    </source>
</evidence>
<dbReference type="PANTHER" id="PTHR43798:SF33">
    <property type="entry name" value="HYDROLASE, PUTATIVE (AFU_ORTHOLOGUE AFUA_2G14860)-RELATED"/>
    <property type="match status" value="1"/>
</dbReference>
<accession>A0ABU3B9I6</accession>
<dbReference type="GO" id="GO:0016787">
    <property type="term" value="F:hydrolase activity"/>
    <property type="evidence" value="ECO:0007669"/>
    <property type="project" value="UniProtKB-KW"/>
</dbReference>
<gene>
    <name evidence="2" type="ORF">RM531_11650</name>
</gene>
<dbReference type="InterPro" id="IPR050266">
    <property type="entry name" value="AB_hydrolase_sf"/>
</dbReference>
<proteinExistence type="predicted"/>
<keyword evidence="3" id="KW-1185">Reference proteome</keyword>
<name>A0ABU3B9I6_9GAMM</name>